<proteinExistence type="predicted"/>
<sequence>MAENMVNLTKNIIPESTGVILLIDHDAISVASLIPMLKQRSHKDVMSVNGASEAISVIEKQKDIGLVIANVELSDTNDFLTAMHHKEIPLILIGTEIHIKETSDLLTKRACSCLKKPISENDVDNMFQLVLPNKRQEWEKINVAEKRENIVEERMKQMKAFRDHIKRQGTSQSSLLGRRPLNKTFTSSQMYQKGKSIADVEGCKNVWTRDRHMKFLAAISILGEKGKDYFIFDQFFFTFLKKNSYPLYLTESRPKAILEIMKDSNLSQRQVGSYLQKYKFQVEIINKTLTRNEWKSTDKTYEYPSDYVYPFKASNLAKTLIESNSMWCSLRKRKSSSLSTVQYSFKRSAAEKKDRMPKFHIGEKSGLHRHSLSGSRVGASNLDAFQKESAKICISQSNPNPSQPSSYVLETNKNPLDMNQMGRVSFGENHGLSQDMIFNGTKSNHLGLVSGETSHIETPLETDTNQMDWDWFSSDEAYAILEDLTVPETNINQVGLVPGETSFAALDNVTPPENNTNEIGLVPNQEGNDDIPIEDLISFGTDIINEMDDLDAWLENYNSFQGDVPLPASCNDHDLAFTPTTSQHQNIEAANPREATEEGNHLDDDSDENLDWIDDIFA</sequence>
<dbReference type="Gene3D" id="3.40.50.2300">
    <property type="match status" value="1"/>
</dbReference>
<accession>A0A8X7PQ29</accession>
<dbReference type="Proteomes" id="UP000886595">
    <property type="component" value="Unassembled WGS sequence"/>
</dbReference>
<evidence type="ECO:0000259" key="3">
    <source>
        <dbReference type="PROSITE" id="PS50110"/>
    </source>
</evidence>
<comment type="caution">
    <text evidence="1">Lacks conserved residue(s) required for the propagation of feature annotation.</text>
</comment>
<evidence type="ECO:0000313" key="4">
    <source>
        <dbReference type="EMBL" id="KAG2253584.1"/>
    </source>
</evidence>
<dbReference type="EMBL" id="JAAMPC010000016">
    <property type="protein sequence ID" value="KAG2253584.1"/>
    <property type="molecule type" value="Genomic_DNA"/>
</dbReference>
<feature type="compositionally biased region" description="Basic and acidic residues" evidence="2">
    <location>
        <begin position="594"/>
        <end position="603"/>
    </location>
</feature>
<dbReference type="InterPro" id="IPR009057">
    <property type="entry name" value="Homeodomain-like_sf"/>
</dbReference>
<feature type="domain" description="Response regulatory" evidence="3">
    <location>
        <begin position="19"/>
        <end position="131"/>
    </location>
</feature>
<dbReference type="OrthoDB" id="1743485at2759"/>
<dbReference type="AlphaFoldDB" id="A0A8X7PQ29"/>
<name>A0A8X7PQ29_BRACI</name>
<dbReference type="InterPro" id="IPR001789">
    <property type="entry name" value="Sig_transdc_resp-reg_receiver"/>
</dbReference>
<gene>
    <name evidence="4" type="ORF">Bca52824_083720</name>
</gene>
<dbReference type="PANTHER" id="PTHR43367">
    <property type="match status" value="1"/>
</dbReference>
<dbReference type="Gene3D" id="1.10.10.60">
    <property type="entry name" value="Homeodomain-like"/>
    <property type="match status" value="1"/>
</dbReference>
<dbReference type="PANTHER" id="PTHR43367:SF1">
    <property type="entry name" value="TWO-COMPONENT RESPONSE REGULATOR-LIKE APRR6-RELATED"/>
    <property type="match status" value="1"/>
</dbReference>
<dbReference type="PROSITE" id="PS50110">
    <property type="entry name" value="RESPONSE_REGULATORY"/>
    <property type="match status" value="1"/>
</dbReference>
<keyword evidence="5" id="KW-1185">Reference proteome</keyword>
<organism evidence="4 5">
    <name type="scientific">Brassica carinata</name>
    <name type="common">Ethiopian mustard</name>
    <name type="synonym">Abyssinian cabbage</name>
    <dbReference type="NCBI Taxonomy" id="52824"/>
    <lineage>
        <taxon>Eukaryota</taxon>
        <taxon>Viridiplantae</taxon>
        <taxon>Streptophyta</taxon>
        <taxon>Embryophyta</taxon>
        <taxon>Tracheophyta</taxon>
        <taxon>Spermatophyta</taxon>
        <taxon>Magnoliopsida</taxon>
        <taxon>eudicotyledons</taxon>
        <taxon>Gunneridae</taxon>
        <taxon>Pentapetalae</taxon>
        <taxon>rosids</taxon>
        <taxon>malvids</taxon>
        <taxon>Brassicales</taxon>
        <taxon>Brassicaceae</taxon>
        <taxon>Brassiceae</taxon>
        <taxon>Brassica</taxon>
    </lineage>
</organism>
<dbReference type="InterPro" id="IPR011006">
    <property type="entry name" value="CheY-like_superfamily"/>
</dbReference>
<dbReference type="SUPFAM" id="SSF52172">
    <property type="entry name" value="CheY-like"/>
    <property type="match status" value="1"/>
</dbReference>
<reference evidence="4 5" key="1">
    <citation type="submission" date="2020-02" db="EMBL/GenBank/DDBJ databases">
        <authorList>
            <person name="Ma Q."/>
            <person name="Huang Y."/>
            <person name="Song X."/>
            <person name="Pei D."/>
        </authorList>
    </citation>
    <scope>NUCLEOTIDE SEQUENCE [LARGE SCALE GENOMIC DNA]</scope>
    <source>
        <strain evidence="4">Sxm20200214</strain>
        <tissue evidence="4">Leaf</tissue>
    </source>
</reference>
<comment type="caution">
    <text evidence="4">The sequence shown here is derived from an EMBL/GenBank/DDBJ whole genome shotgun (WGS) entry which is preliminary data.</text>
</comment>
<feature type="region of interest" description="Disordered" evidence="2">
    <location>
        <begin position="589"/>
        <end position="610"/>
    </location>
</feature>
<evidence type="ECO:0000256" key="1">
    <source>
        <dbReference type="PROSITE-ProRule" id="PRU00169"/>
    </source>
</evidence>
<protein>
    <recommendedName>
        <fullName evidence="3">Response regulatory domain-containing protein</fullName>
    </recommendedName>
</protein>
<evidence type="ECO:0000256" key="2">
    <source>
        <dbReference type="SAM" id="MobiDB-lite"/>
    </source>
</evidence>
<dbReference type="SUPFAM" id="SSF46689">
    <property type="entry name" value="Homeodomain-like"/>
    <property type="match status" value="1"/>
</dbReference>
<dbReference type="GO" id="GO:0000160">
    <property type="term" value="P:phosphorelay signal transduction system"/>
    <property type="evidence" value="ECO:0007669"/>
    <property type="project" value="InterPro"/>
</dbReference>
<evidence type="ECO:0000313" key="5">
    <source>
        <dbReference type="Proteomes" id="UP000886595"/>
    </source>
</evidence>